<evidence type="ECO:0000313" key="2">
    <source>
        <dbReference type="Proteomes" id="UP001165580"/>
    </source>
</evidence>
<dbReference type="Proteomes" id="UP001165580">
    <property type="component" value="Unassembled WGS sequence"/>
</dbReference>
<reference evidence="1" key="1">
    <citation type="submission" date="2022-08" db="EMBL/GenBank/DDBJ databases">
        <authorList>
            <person name="Deng Y."/>
            <person name="Han X.-F."/>
            <person name="Zhang Y.-Q."/>
        </authorList>
    </citation>
    <scope>NUCLEOTIDE SEQUENCE</scope>
    <source>
        <strain evidence="1">CPCC 205716</strain>
    </source>
</reference>
<dbReference type="SUPFAM" id="SSF101386">
    <property type="entry name" value="all-alpha NTP pyrophosphatases"/>
    <property type="match status" value="1"/>
</dbReference>
<name>A0ABT2GED1_9MICO</name>
<dbReference type="InterPro" id="IPR021130">
    <property type="entry name" value="PRib-ATP_PPHydrolase-like"/>
</dbReference>
<gene>
    <name evidence="1" type="ORF">NVV95_08505</name>
</gene>
<organism evidence="1 2">
    <name type="scientific">Herbiconiux gentiana</name>
    <dbReference type="NCBI Taxonomy" id="2970912"/>
    <lineage>
        <taxon>Bacteria</taxon>
        <taxon>Bacillati</taxon>
        <taxon>Actinomycetota</taxon>
        <taxon>Actinomycetes</taxon>
        <taxon>Micrococcales</taxon>
        <taxon>Microbacteriaceae</taxon>
        <taxon>Herbiconiux</taxon>
    </lineage>
</organism>
<dbReference type="Pfam" id="PF01503">
    <property type="entry name" value="PRA-PH"/>
    <property type="match status" value="1"/>
</dbReference>
<protein>
    <submittedName>
        <fullName evidence="1">Nucleoside triphosphate pyrophosphohydrolase family protein</fullName>
    </submittedName>
</protein>
<dbReference type="EMBL" id="JANTEZ010000003">
    <property type="protein sequence ID" value="MCS5714592.1"/>
    <property type="molecule type" value="Genomic_DNA"/>
</dbReference>
<accession>A0ABT2GED1</accession>
<dbReference type="RefSeq" id="WP_259486117.1">
    <property type="nucleotide sequence ID" value="NZ_JANTEZ010000003.1"/>
</dbReference>
<dbReference type="InterPro" id="IPR023292">
    <property type="entry name" value="NTP_PyroPHydrolase-like_dom_sf"/>
</dbReference>
<comment type="caution">
    <text evidence="1">The sequence shown here is derived from an EMBL/GenBank/DDBJ whole genome shotgun (WGS) entry which is preliminary data.</text>
</comment>
<dbReference type="Gene3D" id="1.10.3420.10">
    <property type="entry name" value="putative ntp pyrophosphohydrolase like domain"/>
    <property type="match status" value="1"/>
</dbReference>
<evidence type="ECO:0000313" key="1">
    <source>
        <dbReference type="EMBL" id="MCS5714592.1"/>
    </source>
</evidence>
<dbReference type="InterPro" id="IPR033653">
    <property type="entry name" value="NTP-PPase_DR2231-like"/>
</dbReference>
<proteinExistence type="predicted"/>
<keyword evidence="2" id="KW-1185">Reference proteome</keyword>
<sequence>MSVNSETVHEYHQEEFELGLPPKPQRVFVRRGTGVSEAIMLVAEFHHAFDLPVSNRPQRVLPFGLADLRVDLLEEEVGELREAVEASNLTKIADALGDILYVTYGAALTWGVDLDAVLREIHRSNMTKLGSDGKPILRHDGKVLKPDGYTPPNIERALLDQPPLFLD</sequence>
<dbReference type="CDD" id="cd11530">
    <property type="entry name" value="NTP-PPase_DR2231_like"/>
    <property type="match status" value="1"/>
</dbReference>